<sequence length="82" mass="9632">MVIEPLKETRTEVKELNKRNELLEEVKSLREENMLLKEKLMKVQLSDKSLRADVSVSDDVKSEDNEHKRSTVILLSRQRLVL</sequence>
<reference evidence="4" key="2">
    <citation type="submission" date="2019-09" db="UniProtKB">
        <authorList>
            <consortium name="WormBaseParasite"/>
        </authorList>
    </citation>
    <scope>IDENTIFICATION</scope>
</reference>
<organism evidence="3 4">
    <name type="scientific">Heligmosomoides polygyrus</name>
    <name type="common">Parasitic roundworm</name>
    <dbReference type="NCBI Taxonomy" id="6339"/>
    <lineage>
        <taxon>Eukaryota</taxon>
        <taxon>Metazoa</taxon>
        <taxon>Ecdysozoa</taxon>
        <taxon>Nematoda</taxon>
        <taxon>Chromadorea</taxon>
        <taxon>Rhabditida</taxon>
        <taxon>Rhabditina</taxon>
        <taxon>Rhabditomorpha</taxon>
        <taxon>Strongyloidea</taxon>
        <taxon>Heligmosomidae</taxon>
        <taxon>Heligmosomoides</taxon>
    </lineage>
</organism>
<protein>
    <submittedName>
        <fullName evidence="4">PRKG1_interact domain-containing protein</fullName>
    </submittedName>
</protein>
<dbReference type="AlphaFoldDB" id="A0A183GNY1"/>
<evidence type="ECO:0000313" key="2">
    <source>
        <dbReference type="EMBL" id="VDP44780.1"/>
    </source>
</evidence>
<dbReference type="EMBL" id="UZAH01036288">
    <property type="protein sequence ID" value="VDP44780.1"/>
    <property type="molecule type" value="Genomic_DNA"/>
</dbReference>
<feature type="coiled-coil region" evidence="1">
    <location>
        <begin position="6"/>
        <end position="46"/>
    </location>
</feature>
<evidence type="ECO:0000313" key="4">
    <source>
        <dbReference type="WBParaSite" id="HPBE_0002440101-mRNA-1"/>
    </source>
</evidence>
<reference evidence="2 3" key="1">
    <citation type="submission" date="2018-11" db="EMBL/GenBank/DDBJ databases">
        <authorList>
            <consortium name="Pathogen Informatics"/>
        </authorList>
    </citation>
    <scope>NUCLEOTIDE SEQUENCE [LARGE SCALE GENOMIC DNA]</scope>
</reference>
<keyword evidence="3" id="KW-1185">Reference proteome</keyword>
<proteinExistence type="predicted"/>
<dbReference type="WBParaSite" id="HPBE_0002440101-mRNA-1">
    <property type="protein sequence ID" value="HPBE_0002440101-mRNA-1"/>
    <property type="gene ID" value="HPBE_0002440101"/>
</dbReference>
<gene>
    <name evidence="2" type="ORF">HPBE_LOCUS24400</name>
</gene>
<evidence type="ECO:0000313" key="3">
    <source>
        <dbReference type="Proteomes" id="UP000050761"/>
    </source>
</evidence>
<dbReference type="Proteomes" id="UP000050761">
    <property type="component" value="Unassembled WGS sequence"/>
</dbReference>
<keyword evidence="1" id="KW-0175">Coiled coil</keyword>
<accession>A0A183GNY1</accession>
<name>A0A183GNY1_HELPZ</name>
<accession>A0A3P8DNH0</accession>
<evidence type="ECO:0000256" key="1">
    <source>
        <dbReference type="SAM" id="Coils"/>
    </source>
</evidence>